<keyword evidence="3" id="KW-1185">Reference proteome</keyword>
<evidence type="ECO:0008006" key="4">
    <source>
        <dbReference type="Google" id="ProtNLM"/>
    </source>
</evidence>
<sequence length="290" mass="33307">MDCILVPEKSQTKTILVRHGGNERCCSGRISSHLRQLGGVFVLLLLIFVPNLYLILRTEKLQSELSVQKDIIDRLVQKFQQTGNSLEQWESIHTHKNHPKNRNSTSWRSKRSGCGTASFVHLFGIENERLYNNQRKFRWKRARDDRQFSNQHPIGLQFVEERGAIIAIRVTESGFYMVYSKIHAKGRTRTDNTNNIAVGYLVKVDRQMPDRTISNHTLSVSFITQDDRGKPYLSLPVVNGRLTPVDEVTDMGVYYLEVDDEIYIQASADSQGFDWLSSEDKANFGIVRLC</sequence>
<dbReference type="EMBL" id="JBJQND010000016">
    <property type="protein sequence ID" value="KAL3848479.1"/>
    <property type="molecule type" value="Genomic_DNA"/>
</dbReference>
<proteinExistence type="predicted"/>
<reference evidence="2 3" key="1">
    <citation type="submission" date="2024-11" db="EMBL/GenBank/DDBJ databases">
        <title>Chromosome-level genome assembly of the freshwater bivalve Anodonta woodiana.</title>
        <authorList>
            <person name="Chen X."/>
        </authorList>
    </citation>
    <scope>NUCLEOTIDE SEQUENCE [LARGE SCALE GENOMIC DNA]</scope>
    <source>
        <strain evidence="2">MN2024</strain>
        <tissue evidence="2">Gills</tissue>
    </source>
</reference>
<dbReference type="SUPFAM" id="SSF49842">
    <property type="entry name" value="TNF-like"/>
    <property type="match status" value="1"/>
</dbReference>
<keyword evidence="1" id="KW-1133">Transmembrane helix</keyword>
<organism evidence="2 3">
    <name type="scientific">Sinanodonta woodiana</name>
    <name type="common">Chinese pond mussel</name>
    <name type="synonym">Anodonta woodiana</name>
    <dbReference type="NCBI Taxonomy" id="1069815"/>
    <lineage>
        <taxon>Eukaryota</taxon>
        <taxon>Metazoa</taxon>
        <taxon>Spiralia</taxon>
        <taxon>Lophotrochozoa</taxon>
        <taxon>Mollusca</taxon>
        <taxon>Bivalvia</taxon>
        <taxon>Autobranchia</taxon>
        <taxon>Heteroconchia</taxon>
        <taxon>Palaeoheterodonta</taxon>
        <taxon>Unionida</taxon>
        <taxon>Unionoidea</taxon>
        <taxon>Unionidae</taxon>
        <taxon>Unioninae</taxon>
        <taxon>Sinanodonta</taxon>
    </lineage>
</organism>
<dbReference type="Proteomes" id="UP001634394">
    <property type="component" value="Unassembled WGS sequence"/>
</dbReference>
<feature type="transmembrane region" description="Helical" evidence="1">
    <location>
        <begin position="37"/>
        <end position="56"/>
    </location>
</feature>
<comment type="caution">
    <text evidence="2">The sequence shown here is derived from an EMBL/GenBank/DDBJ whole genome shotgun (WGS) entry which is preliminary data.</text>
</comment>
<protein>
    <recommendedName>
        <fullName evidence="4">TNF family profile domain-containing protein</fullName>
    </recommendedName>
</protein>
<name>A0ABD3UG19_SINWO</name>
<evidence type="ECO:0000313" key="2">
    <source>
        <dbReference type="EMBL" id="KAL3848479.1"/>
    </source>
</evidence>
<dbReference type="Gene3D" id="2.60.120.40">
    <property type="match status" value="1"/>
</dbReference>
<evidence type="ECO:0000256" key="1">
    <source>
        <dbReference type="SAM" id="Phobius"/>
    </source>
</evidence>
<dbReference type="InterPro" id="IPR008983">
    <property type="entry name" value="Tumour_necrosis_fac-like_dom"/>
</dbReference>
<keyword evidence="1" id="KW-0812">Transmembrane</keyword>
<evidence type="ECO:0000313" key="3">
    <source>
        <dbReference type="Proteomes" id="UP001634394"/>
    </source>
</evidence>
<accession>A0ABD3UG19</accession>
<gene>
    <name evidence="2" type="ORF">ACJMK2_019332</name>
</gene>
<keyword evidence="1" id="KW-0472">Membrane</keyword>
<dbReference type="AlphaFoldDB" id="A0ABD3UG19"/>